<dbReference type="RefSeq" id="WP_154433019.1">
    <property type="nucleotide sequence ID" value="NZ_VUMS01000034.1"/>
</dbReference>
<dbReference type="AlphaFoldDB" id="A0A7X2TN45"/>
<feature type="coiled-coil region" evidence="1">
    <location>
        <begin position="23"/>
        <end position="57"/>
    </location>
</feature>
<evidence type="ECO:0000313" key="3">
    <source>
        <dbReference type="Proteomes" id="UP000440513"/>
    </source>
</evidence>
<name>A0A7X2TN45_9FIRM</name>
<proteinExistence type="predicted"/>
<reference evidence="2 3" key="1">
    <citation type="submission" date="2019-08" db="EMBL/GenBank/DDBJ databases">
        <title>In-depth cultivation of the pig gut microbiome towards novel bacterial diversity and tailored functional studies.</title>
        <authorList>
            <person name="Wylensek D."/>
            <person name="Hitch T.C.A."/>
            <person name="Clavel T."/>
        </authorList>
    </citation>
    <scope>NUCLEOTIDE SEQUENCE [LARGE SCALE GENOMIC DNA]</scope>
    <source>
        <strain evidence="2 3">BSM-380-WT-5A</strain>
    </source>
</reference>
<organism evidence="2 3">
    <name type="scientific">Oliverpabstia intestinalis</name>
    <dbReference type="NCBI Taxonomy" id="2606633"/>
    <lineage>
        <taxon>Bacteria</taxon>
        <taxon>Bacillati</taxon>
        <taxon>Bacillota</taxon>
        <taxon>Clostridia</taxon>
        <taxon>Lachnospirales</taxon>
        <taxon>Lachnospiraceae</taxon>
        <taxon>Oliverpabstia</taxon>
    </lineage>
</organism>
<keyword evidence="3" id="KW-1185">Reference proteome</keyword>
<accession>A0A7X2TN45</accession>
<sequence length="103" mass="12086">MVQAAIRENSTVALDQTEYQKRYDSLSAKFDKSKARLEQLMADLQQMQLQRAEYESFLKTFKQLHDSLEEFSIDSWNSLVEYATIYSADDIRFTFKNGQEIKA</sequence>
<gene>
    <name evidence="2" type="ORF">FYJ57_13280</name>
</gene>
<dbReference type="Proteomes" id="UP000440513">
    <property type="component" value="Unassembled WGS sequence"/>
</dbReference>
<keyword evidence="1" id="KW-0175">Coiled coil</keyword>
<evidence type="ECO:0000256" key="1">
    <source>
        <dbReference type="SAM" id="Coils"/>
    </source>
</evidence>
<protein>
    <submittedName>
        <fullName evidence="2">Uncharacterized protein</fullName>
    </submittedName>
</protein>
<dbReference type="EMBL" id="VUMS01000034">
    <property type="protein sequence ID" value="MST67660.1"/>
    <property type="molecule type" value="Genomic_DNA"/>
</dbReference>
<comment type="caution">
    <text evidence="2">The sequence shown here is derived from an EMBL/GenBank/DDBJ whole genome shotgun (WGS) entry which is preliminary data.</text>
</comment>
<evidence type="ECO:0000313" key="2">
    <source>
        <dbReference type="EMBL" id="MST67660.1"/>
    </source>
</evidence>